<feature type="region of interest" description="Disordered" evidence="1">
    <location>
        <begin position="1"/>
        <end position="42"/>
    </location>
</feature>
<evidence type="ECO:0000313" key="2">
    <source>
        <dbReference type="EMBL" id="SDE65347.1"/>
    </source>
</evidence>
<keyword evidence="3" id="KW-1185">Reference proteome</keyword>
<sequence length="215" mass="22224">MAGRWRPFSRGMTNTTSKSESQSPLPPPGARTGVTPSRSADARPTLQALADHLLGHTDFRAHAQGSGLALFAASSSRTAYLTEMVANAAMLRGGIDELTRQARSALGMDADVPADEAGAVKPLKVGDLHIDVTCDTGPALASLEALESTLERIGPKLDRPAVTLSEVTGAITACAGALTALTLAGGRSSSEQQMQAAAHLVALVERAKQLACRAE</sequence>
<proteinExistence type="predicted"/>
<accession>A0ABY0MWW3</accession>
<feature type="compositionally biased region" description="Polar residues" evidence="1">
    <location>
        <begin position="11"/>
        <end position="23"/>
    </location>
</feature>
<organism evidence="2 3">
    <name type="scientific">Myxococcus virescens</name>
    <dbReference type="NCBI Taxonomy" id="83456"/>
    <lineage>
        <taxon>Bacteria</taxon>
        <taxon>Pseudomonadati</taxon>
        <taxon>Myxococcota</taxon>
        <taxon>Myxococcia</taxon>
        <taxon>Myxococcales</taxon>
        <taxon>Cystobacterineae</taxon>
        <taxon>Myxococcaceae</taxon>
        <taxon>Myxococcus</taxon>
    </lineage>
</organism>
<dbReference type="EMBL" id="FNAJ01000009">
    <property type="protein sequence ID" value="SDE65347.1"/>
    <property type="molecule type" value="Genomic_DNA"/>
</dbReference>
<protein>
    <submittedName>
        <fullName evidence="2">Uncharacterized protein</fullName>
    </submittedName>
</protein>
<comment type="caution">
    <text evidence="2">The sequence shown here is derived from an EMBL/GenBank/DDBJ whole genome shotgun (WGS) entry which is preliminary data.</text>
</comment>
<name>A0ABY0MWW3_9BACT</name>
<reference evidence="2 3" key="1">
    <citation type="submission" date="2016-10" db="EMBL/GenBank/DDBJ databases">
        <authorList>
            <person name="Varghese N."/>
            <person name="Submissions S."/>
        </authorList>
    </citation>
    <scope>NUCLEOTIDE SEQUENCE [LARGE SCALE GENOMIC DNA]</scope>
    <source>
        <strain evidence="2 3">DSM 2260</strain>
    </source>
</reference>
<evidence type="ECO:0000256" key="1">
    <source>
        <dbReference type="SAM" id="MobiDB-lite"/>
    </source>
</evidence>
<evidence type="ECO:0000313" key="3">
    <source>
        <dbReference type="Proteomes" id="UP000198717"/>
    </source>
</evidence>
<dbReference type="Proteomes" id="UP000198717">
    <property type="component" value="Unassembled WGS sequence"/>
</dbReference>
<gene>
    <name evidence="2" type="ORF">SAMN04488504_109285</name>
</gene>